<evidence type="ECO:0000313" key="2">
    <source>
        <dbReference type="Proteomes" id="UP000805193"/>
    </source>
</evidence>
<dbReference type="Proteomes" id="UP000805193">
    <property type="component" value="Unassembled WGS sequence"/>
</dbReference>
<keyword evidence="2" id="KW-1185">Reference proteome</keyword>
<proteinExistence type="predicted"/>
<name>A0AC60QFE0_IXOPE</name>
<accession>A0AC60QFE0</accession>
<protein>
    <submittedName>
        <fullName evidence="1">Uncharacterized protein</fullName>
    </submittedName>
</protein>
<evidence type="ECO:0000313" key="1">
    <source>
        <dbReference type="EMBL" id="KAG0432867.1"/>
    </source>
</evidence>
<comment type="caution">
    <text evidence="1">The sequence shown here is derived from an EMBL/GenBank/DDBJ whole genome shotgun (WGS) entry which is preliminary data.</text>
</comment>
<gene>
    <name evidence="1" type="ORF">HPB47_020446</name>
</gene>
<reference evidence="1 2" key="1">
    <citation type="journal article" date="2020" name="Cell">
        <title>Large-Scale Comparative Analyses of Tick Genomes Elucidate Their Genetic Diversity and Vector Capacities.</title>
        <authorList>
            <consortium name="Tick Genome and Microbiome Consortium (TIGMIC)"/>
            <person name="Jia N."/>
            <person name="Wang J."/>
            <person name="Shi W."/>
            <person name="Du L."/>
            <person name="Sun Y."/>
            <person name="Zhan W."/>
            <person name="Jiang J.F."/>
            <person name="Wang Q."/>
            <person name="Zhang B."/>
            <person name="Ji P."/>
            <person name="Bell-Sakyi L."/>
            <person name="Cui X.M."/>
            <person name="Yuan T.T."/>
            <person name="Jiang B.G."/>
            <person name="Yang W.F."/>
            <person name="Lam T.T."/>
            <person name="Chang Q.C."/>
            <person name="Ding S.J."/>
            <person name="Wang X.J."/>
            <person name="Zhu J.G."/>
            <person name="Ruan X.D."/>
            <person name="Zhao L."/>
            <person name="Wei J.T."/>
            <person name="Ye R.Z."/>
            <person name="Que T.C."/>
            <person name="Du C.H."/>
            <person name="Zhou Y.H."/>
            <person name="Cheng J.X."/>
            <person name="Dai P.F."/>
            <person name="Guo W.B."/>
            <person name="Han X.H."/>
            <person name="Huang E.J."/>
            <person name="Li L.F."/>
            <person name="Wei W."/>
            <person name="Gao Y.C."/>
            <person name="Liu J.Z."/>
            <person name="Shao H.Z."/>
            <person name="Wang X."/>
            <person name="Wang C.C."/>
            <person name="Yang T.C."/>
            <person name="Huo Q.B."/>
            <person name="Li W."/>
            <person name="Chen H.Y."/>
            <person name="Chen S.E."/>
            <person name="Zhou L.G."/>
            <person name="Ni X.B."/>
            <person name="Tian J.H."/>
            <person name="Sheng Y."/>
            <person name="Liu T."/>
            <person name="Pan Y.S."/>
            <person name="Xia L.Y."/>
            <person name="Li J."/>
            <person name="Zhao F."/>
            <person name="Cao W.C."/>
        </authorList>
    </citation>
    <scope>NUCLEOTIDE SEQUENCE [LARGE SCALE GENOMIC DNA]</scope>
    <source>
        <strain evidence="1">Iper-2018</strain>
    </source>
</reference>
<organism evidence="1 2">
    <name type="scientific">Ixodes persulcatus</name>
    <name type="common">Taiga tick</name>
    <dbReference type="NCBI Taxonomy" id="34615"/>
    <lineage>
        <taxon>Eukaryota</taxon>
        <taxon>Metazoa</taxon>
        <taxon>Ecdysozoa</taxon>
        <taxon>Arthropoda</taxon>
        <taxon>Chelicerata</taxon>
        <taxon>Arachnida</taxon>
        <taxon>Acari</taxon>
        <taxon>Parasitiformes</taxon>
        <taxon>Ixodida</taxon>
        <taxon>Ixodoidea</taxon>
        <taxon>Ixodidae</taxon>
        <taxon>Ixodinae</taxon>
        <taxon>Ixodes</taxon>
    </lineage>
</organism>
<sequence length="467" mass="50089">MDAADAEEVAGGEADEPPSEATPILSDFADGDGSSNSKEERNPALKVSPARGANVSQAIDKADDAPAGTGPGEGMDATSAVTKQPREDKAEGEQNTGLSVVDPSTEEDPKRPDQDTSSSADDTVGQLVAGVGSMLGGVDDRASLDTTPIHLAHQCPGADGSLPGPSGAGKEWSRGSILLELDNTAAVAAINRRGSSCSPQLTRIAHELWSWCWARGISVRAQHIPGHMNTEADQASRRVMDASSWKLCPFTFSRVNCLWGPVHTDLFADFSNHQVRHYYSWKPDPQAAAVDALSQDWTGQGLYAFPPFSLVSRCIAKLQTSNSPLILVAPVWPSQPWYASLLHHSFEEPRLLPQSHDLLRSHDGQVHPMLSTGSLTLAAWRLTNSSKHIANFRSRLHTSSRHHGGGEHSSPTPLAGAGGEACRSRRDNRDQAPEFRGTAGKALADLPTEQTPVRVLVWTVWEAPHFV</sequence>
<dbReference type="EMBL" id="JABSTQ010009110">
    <property type="protein sequence ID" value="KAG0432867.1"/>
    <property type="molecule type" value="Genomic_DNA"/>
</dbReference>